<dbReference type="EMBL" id="BGPR01000090">
    <property type="protein sequence ID" value="GBL92941.1"/>
    <property type="molecule type" value="Genomic_DNA"/>
</dbReference>
<evidence type="ECO:0000313" key="2">
    <source>
        <dbReference type="Proteomes" id="UP000499080"/>
    </source>
</evidence>
<comment type="caution">
    <text evidence="1">The sequence shown here is derived from an EMBL/GenBank/DDBJ whole genome shotgun (WGS) entry which is preliminary data.</text>
</comment>
<organism evidence="1 2">
    <name type="scientific">Araneus ventricosus</name>
    <name type="common">Orbweaver spider</name>
    <name type="synonym">Epeira ventricosa</name>
    <dbReference type="NCBI Taxonomy" id="182803"/>
    <lineage>
        <taxon>Eukaryota</taxon>
        <taxon>Metazoa</taxon>
        <taxon>Ecdysozoa</taxon>
        <taxon>Arthropoda</taxon>
        <taxon>Chelicerata</taxon>
        <taxon>Arachnida</taxon>
        <taxon>Araneae</taxon>
        <taxon>Araneomorphae</taxon>
        <taxon>Entelegynae</taxon>
        <taxon>Araneoidea</taxon>
        <taxon>Araneidae</taxon>
        <taxon>Araneus</taxon>
    </lineage>
</organism>
<reference evidence="1 2" key="1">
    <citation type="journal article" date="2019" name="Sci. Rep.">
        <title>Orb-weaving spider Araneus ventricosus genome elucidates the spidroin gene catalogue.</title>
        <authorList>
            <person name="Kono N."/>
            <person name="Nakamura H."/>
            <person name="Ohtoshi R."/>
            <person name="Moran D.A.P."/>
            <person name="Shinohara A."/>
            <person name="Yoshida Y."/>
            <person name="Fujiwara M."/>
            <person name="Mori M."/>
            <person name="Tomita M."/>
            <person name="Arakawa K."/>
        </authorList>
    </citation>
    <scope>NUCLEOTIDE SEQUENCE [LARGE SCALE GENOMIC DNA]</scope>
</reference>
<accession>A0A4Y2BL11</accession>
<dbReference type="AlphaFoldDB" id="A0A4Y2BL11"/>
<dbReference type="OrthoDB" id="8064441at2759"/>
<dbReference type="Proteomes" id="UP000499080">
    <property type="component" value="Unassembled WGS sequence"/>
</dbReference>
<protein>
    <submittedName>
        <fullName evidence="1">Uncharacterized protein</fullName>
    </submittedName>
</protein>
<sequence>MLVFNNNDVAVDKNTPSCSTPQTRLKLSTFARTCDRYAVVDRPAAALASTLLQDLSHCSPSFANKNSGKLHIPDGSQMPIDCFDLT</sequence>
<gene>
    <name evidence="1" type="ORF">AVEN_54593_1</name>
</gene>
<evidence type="ECO:0000313" key="1">
    <source>
        <dbReference type="EMBL" id="GBL92941.1"/>
    </source>
</evidence>
<name>A0A4Y2BL11_ARAVE</name>
<keyword evidence="2" id="KW-1185">Reference proteome</keyword>
<proteinExistence type="predicted"/>